<dbReference type="GO" id="GO:0016740">
    <property type="term" value="F:transferase activity"/>
    <property type="evidence" value="ECO:0007669"/>
    <property type="project" value="UniProtKB-KW"/>
</dbReference>
<dbReference type="Proteomes" id="UP000182060">
    <property type="component" value="Chromosome"/>
</dbReference>
<reference evidence="1" key="1">
    <citation type="journal article" date="2017" name="Appl. Environ. Microbiol.">
        <title>Microdiversification of a pelagic Polynucleobacter species is mainly driven by acquisition of genomic islands from a partially interspecific gene pool.</title>
        <authorList>
            <person name="Hoetzinger M."/>
            <person name="Hahn M.W."/>
            <person name="Jezberova J."/>
            <person name="Schmidt J."/>
            <person name="Koll U."/>
        </authorList>
    </citation>
    <scope>NUCLEOTIDE SEQUENCE</scope>
    <source>
        <strain evidence="1">MWH-RechtKol4</strain>
    </source>
</reference>
<proteinExistence type="predicted"/>
<dbReference type="RefSeq" id="WP_071539886.1">
    <property type="nucleotide sequence ID" value="NZ_CP015016.1"/>
</dbReference>
<organism evidence="1 2">
    <name type="scientific">Polynucleobacter asymbioticus</name>
    <dbReference type="NCBI Taxonomy" id="576611"/>
    <lineage>
        <taxon>Bacteria</taxon>
        <taxon>Pseudomonadati</taxon>
        <taxon>Pseudomonadota</taxon>
        <taxon>Betaproteobacteria</taxon>
        <taxon>Burkholderiales</taxon>
        <taxon>Burkholderiaceae</taxon>
        <taxon>Polynucleobacter</taxon>
    </lineage>
</organism>
<evidence type="ECO:0000313" key="2">
    <source>
        <dbReference type="Proteomes" id="UP000182060"/>
    </source>
</evidence>
<evidence type="ECO:0000313" key="1">
    <source>
        <dbReference type="EMBL" id="APC02248.1"/>
    </source>
</evidence>
<accession>A0AAC9NJ43</accession>
<dbReference type="InterPro" id="IPR024524">
    <property type="entry name" value="DUF3800"/>
</dbReference>
<sequence length="244" mass="28239">MPHSDYIVFVDESGDHSLLSIDADYPVFVLCFCIFHKEHYAEQVVPEIKKLKLNTFGHDLVILHESDIRRKRGIFSQLNKERRESFLNSLTGLIESFDFTLIAVVIDKYKHQEKYSRPEHPYHLALQFGLERLYSFLRIKEELDNPIHVICEARGKREDNELELAFRRICGGSNRSSKSYNFNIFFADKKSNSEGLQIADLVARPIGLSVLKPDQPNRAYEILEDKFFAGHHGVINGNGRKVFP</sequence>
<dbReference type="EMBL" id="CP015017">
    <property type="protein sequence ID" value="APC02248.1"/>
    <property type="molecule type" value="Genomic_DNA"/>
</dbReference>
<protein>
    <submittedName>
        <fullName evidence="1">3-deoxy-D-manno-octulosonic acid transferase</fullName>
    </submittedName>
</protein>
<keyword evidence="1" id="KW-0808">Transferase</keyword>
<dbReference type="AlphaFoldDB" id="A0AAC9NJ43"/>
<gene>
    <name evidence="1" type="ORF">AOC25_11810</name>
</gene>
<dbReference type="Pfam" id="PF12686">
    <property type="entry name" value="DUF3800"/>
    <property type="match status" value="1"/>
</dbReference>
<name>A0AAC9NJ43_9BURK</name>